<dbReference type="Pfam" id="PF18953">
    <property type="entry name" value="SAP_new25"/>
    <property type="match status" value="1"/>
</dbReference>
<dbReference type="InterPro" id="IPR045492">
    <property type="entry name" value="DUF6434"/>
</dbReference>
<evidence type="ECO:0000313" key="2">
    <source>
        <dbReference type="EMBL" id="QWG03048.1"/>
    </source>
</evidence>
<proteinExistence type="predicted"/>
<reference evidence="2 3" key="1">
    <citation type="submission" date="2021-05" db="EMBL/GenBank/DDBJ databases">
        <title>Comparative genomic studies on the polysaccharide-degrading batcterial strains of the Flammeovirga genus.</title>
        <authorList>
            <person name="Zewei F."/>
            <person name="Zheng Z."/>
            <person name="Yu L."/>
            <person name="Ruyue G."/>
            <person name="Yanhong M."/>
            <person name="Yuanyuan C."/>
            <person name="Jingyan G."/>
            <person name="Wenjun H."/>
        </authorList>
    </citation>
    <scope>NUCLEOTIDE SEQUENCE [LARGE SCALE GENOMIC DNA]</scope>
    <source>
        <strain evidence="2 3">NBRC:100898</strain>
    </source>
</reference>
<accession>A0AAX1NAL2</accession>
<dbReference type="RefSeq" id="WP_169664245.1">
    <property type="nucleotide sequence ID" value="NZ_CP076132.1"/>
</dbReference>
<dbReference type="AlphaFoldDB" id="A0AAX1NAL2"/>
<dbReference type="KEGG" id="fya:KMW28_05560"/>
<evidence type="ECO:0000313" key="3">
    <source>
        <dbReference type="Proteomes" id="UP000678679"/>
    </source>
</evidence>
<sequence>MDKRPILNKDISINDFQEFYWLKEELVEFCRSEGLLTTGGKIEISGRIEKYIKTGEKHLKSSPNKVKVESKFDWNNEKLTLETKITDNYKNTENVREFFKNEIGSQFKFNVRFMNWMKSNTGKTLADSISEWKKIKTVSMSNQKAKEIAPQFEYNKYLRDFLADNPTLNRDLGIKLWKLKKTMRGSNKYEREDLEFLK</sequence>
<dbReference type="Pfam" id="PF20026">
    <property type="entry name" value="DUF6434"/>
    <property type="match status" value="1"/>
</dbReference>
<name>A0AAX1NAL2_9BACT</name>
<organism evidence="2 3">
    <name type="scientific">Flammeovirga yaeyamensis</name>
    <dbReference type="NCBI Taxonomy" id="367791"/>
    <lineage>
        <taxon>Bacteria</taxon>
        <taxon>Pseudomonadati</taxon>
        <taxon>Bacteroidota</taxon>
        <taxon>Cytophagia</taxon>
        <taxon>Cytophagales</taxon>
        <taxon>Flammeovirgaceae</taxon>
        <taxon>Flammeovirga</taxon>
    </lineage>
</organism>
<feature type="domain" description="DUF6434" evidence="1">
    <location>
        <begin position="72"/>
        <end position="134"/>
    </location>
</feature>
<dbReference type="EMBL" id="CP076132">
    <property type="protein sequence ID" value="QWG03048.1"/>
    <property type="molecule type" value="Genomic_DNA"/>
</dbReference>
<keyword evidence="3" id="KW-1185">Reference proteome</keyword>
<gene>
    <name evidence="2" type="ORF">KMW28_05560</name>
</gene>
<dbReference type="Proteomes" id="UP000678679">
    <property type="component" value="Chromosome 1"/>
</dbReference>
<protein>
    <submittedName>
        <fullName evidence="2">SAP domain-containing protein</fullName>
    </submittedName>
</protein>
<evidence type="ECO:0000259" key="1">
    <source>
        <dbReference type="Pfam" id="PF20026"/>
    </source>
</evidence>